<protein>
    <recommendedName>
        <fullName evidence="3">ESX-1 secretion-associated protein</fullName>
    </recommendedName>
</protein>
<evidence type="ECO:0000313" key="1">
    <source>
        <dbReference type="EMBL" id="OZM70047.1"/>
    </source>
</evidence>
<dbReference type="Proteomes" id="UP000242444">
    <property type="component" value="Unassembled WGS sequence"/>
</dbReference>
<organism evidence="1 2">
    <name type="scientific">Amycolatopsis antarctica</name>
    <dbReference type="NCBI Taxonomy" id="1854586"/>
    <lineage>
        <taxon>Bacteria</taxon>
        <taxon>Bacillati</taxon>
        <taxon>Actinomycetota</taxon>
        <taxon>Actinomycetes</taxon>
        <taxon>Pseudonocardiales</taxon>
        <taxon>Pseudonocardiaceae</taxon>
        <taxon>Amycolatopsis</taxon>
    </lineage>
</organism>
<evidence type="ECO:0008006" key="3">
    <source>
        <dbReference type="Google" id="ProtNLM"/>
    </source>
</evidence>
<gene>
    <name evidence="1" type="ORF">CFN78_27335</name>
</gene>
<sequence length="105" mass="11318">MSGFEADAKVIGEFGEKLDGLGSDAKEAKTYAEDYLQASRGESGIFQTIVGVLDDARETLGNNYERLRKLQEAAATEVDRAAMMYDDTDKAAAERIDGTYPGAGE</sequence>
<dbReference type="InParanoid" id="A0A263CXA2"/>
<proteinExistence type="predicted"/>
<dbReference type="RefSeq" id="WP_094866074.1">
    <property type="nucleotide sequence ID" value="NZ_NKYE01000026.1"/>
</dbReference>
<comment type="caution">
    <text evidence="1">The sequence shown here is derived from an EMBL/GenBank/DDBJ whole genome shotgun (WGS) entry which is preliminary data.</text>
</comment>
<accession>A0A263CXA2</accession>
<keyword evidence="2" id="KW-1185">Reference proteome</keyword>
<dbReference type="OrthoDB" id="3629914at2"/>
<dbReference type="EMBL" id="NKYE01000026">
    <property type="protein sequence ID" value="OZM70047.1"/>
    <property type="molecule type" value="Genomic_DNA"/>
</dbReference>
<evidence type="ECO:0000313" key="2">
    <source>
        <dbReference type="Proteomes" id="UP000242444"/>
    </source>
</evidence>
<name>A0A263CXA2_9PSEU</name>
<dbReference type="AlphaFoldDB" id="A0A263CXA2"/>
<reference evidence="1 2" key="1">
    <citation type="submission" date="2017-07" db="EMBL/GenBank/DDBJ databases">
        <title>Amycolatopsis antarcticus sp. nov., isolated from the surface of an Antarcticus brown macroalga.</title>
        <authorList>
            <person name="Wang J."/>
            <person name="Leiva S."/>
            <person name="Huang J."/>
            <person name="Huang Y."/>
        </authorList>
    </citation>
    <scope>NUCLEOTIDE SEQUENCE [LARGE SCALE GENOMIC DNA]</scope>
    <source>
        <strain evidence="1 2">AU-G6</strain>
    </source>
</reference>